<evidence type="ECO:0000256" key="2">
    <source>
        <dbReference type="ARBA" id="ARBA00023002"/>
    </source>
</evidence>
<organism evidence="4 5">
    <name type="scientific">Aeromonas lusitana</name>
    <dbReference type="NCBI Taxonomy" id="931529"/>
    <lineage>
        <taxon>Bacteria</taxon>
        <taxon>Pseudomonadati</taxon>
        <taxon>Pseudomonadota</taxon>
        <taxon>Gammaproteobacteria</taxon>
        <taxon>Aeromonadales</taxon>
        <taxon>Aeromonadaceae</taxon>
        <taxon>Aeromonas</taxon>
    </lineage>
</organism>
<dbReference type="GO" id="GO:0016491">
    <property type="term" value="F:oxidoreductase activity"/>
    <property type="evidence" value="ECO:0007669"/>
    <property type="project" value="UniProtKB-KW"/>
</dbReference>
<dbReference type="Pfam" id="PF00724">
    <property type="entry name" value="Oxidored_FMN"/>
    <property type="match status" value="1"/>
</dbReference>
<dbReference type="InterPro" id="IPR001155">
    <property type="entry name" value="OxRdtase_FMN_N"/>
</dbReference>
<keyword evidence="2" id="KW-0560">Oxidoreductase</keyword>
<dbReference type="Gene3D" id="3.20.20.70">
    <property type="entry name" value="Aldolase class I"/>
    <property type="match status" value="1"/>
</dbReference>
<name>A0A2M8H6S7_9GAMM</name>
<evidence type="ECO:0000256" key="1">
    <source>
        <dbReference type="ARBA" id="ARBA00022630"/>
    </source>
</evidence>
<dbReference type="SUPFAM" id="SSF51395">
    <property type="entry name" value="FMN-linked oxidoreductases"/>
    <property type="match status" value="1"/>
</dbReference>
<sequence length="372" mass="39243">MDKRLNQDFHFERAGLRLKNRAVLAPLTHNMSQDNGDPSRAELDWLARCARGGFGMLIAAATQVQPGGRCWQGQPALMTDAQQAGFAELAQQAEANGALALIQLHHGGVRAQPALNGGAPVGPSAMAAGDRYPLGVQALTEAEILGLIDAFVRAAERAHGAGLHGVELHAAHHFLLCNFLNPLLNRREDEWGGSLANRARLLIAIVRGIRARLPRTFLVGVRLSPESYAKVQGISLANQLALAGLLAKEDIDYLHFSMGDSFKEVDGDRGKGSLLTAVHEGVAGRVPLMVAGRIRDADSAGLALAGGADLVAVGSAAIGNPDWMQKVSRALPLRQPPFAATLLTELGFTASALDYLGSLPGLVAQNEKVGAL</sequence>
<gene>
    <name evidence="4" type="ORF">CUC44_15430</name>
</gene>
<dbReference type="GO" id="GO:0010181">
    <property type="term" value="F:FMN binding"/>
    <property type="evidence" value="ECO:0007669"/>
    <property type="project" value="InterPro"/>
</dbReference>
<reference evidence="4 5" key="1">
    <citation type="submission" date="2017-11" db="EMBL/GenBank/DDBJ databases">
        <title>Draft genome sequence of environmental isolate Aeromonas lusitania sp. nov. MDC 2473.</title>
        <authorList>
            <person name="Colston S.M."/>
            <person name="Navarro A."/>
            <person name="Martinez-Murcia A.J."/>
            <person name="Graf J."/>
        </authorList>
    </citation>
    <scope>NUCLEOTIDE SEQUENCE [LARGE SCALE GENOMIC DNA]</scope>
    <source>
        <strain evidence="4 5">MDC 2473</strain>
    </source>
</reference>
<dbReference type="InterPro" id="IPR013785">
    <property type="entry name" value="Aldolase_TIM"/>
</dbReference>
<feature type="domain" description="NADH:flavin oxidoreductase/NADH oxidase N-terminal" evidence="3">
    <location>
        <begin position="17"/>
        <end position="332"/>
    </location>
</feature>
<evidence type="ECO:0000313" key="5">
    <source>
        <dbReference type="Proteomes" id="UP000232060"/>
    </source>
</evidence>
<keyword evidence="5" id="KW-1185">Reference proteome</keyword>
<dbReference type="RefSeq" id="WP_100860775.1">
    <property type="nucleotide sequence ID" value="NZ_PGCP01000026.1"/>
</dbReference>
<dbReference type="InterPro" id="IPR051799">
    <property type="entry name" value="NADH_flavin_oxidoreductase"/>
</dbReference>
<protein>
    <submittedName>
        <fullName evidence="4">Oxidoreductase</fullName>
    </submittedName>
</protein>
<dbReference type="Proteomes" id="UP000232060">
    <property type="component" value="Unassembled WGS sequence"/>
</dbReference>
<comment type="caution">
    <text evidence="4">The sequence shown here is derived from an EMBL/GenBank/DDBJ whole genome shotgun (WGS) entry which is preliminary data.</text>
</comment>
<dbReference type="EMBL" id="PGCP01000026">
    <property type="protein sequence ID" value="PJC92268.1"/>
    <property type="molecule type" value="Genomic_DNA"/>
</dbReference>
<dbReference type="PANTHER" id="PTHR43656:SF2">
    <property type="entry name" value="BINDING OXIDOREDUCTASE, PUTATIVE (AFU_ORTHOLOGUE AFUA_2G08260)-RELATED"/>
    <property type="match status" value="1"/>
</dbReference>
<evidence type="ECO:0000259" key="3">
    <source>
        <dbReference type="Pfam" id="PF00724"/>
    </source>
</evidence>
<keyword evidence="1" id="KW-0285">Flavoprotein</keyword>
<dbReference type="PANTHER" id="PTHR43656">
    <property type="entry name" value="BINDING OXIDOREDUCTASE, PUTATIVE (AFU_ORTHOLOGUE AFUA_2G08260)-RELATED"/>
    <property type="match status" value="1"/>
</dbReference>
<dbReference type="OrthoDB" id="8523426at2"/>
<evidence type="ECO:0000313" key="4">
    <source>
        <dbReference type="EMBL" id="PJC92268.1"/>
    </source>
</evidence>
<proteinExistence type="predicted"/>
<dbReference type="AlphaFoldDB" id="A0A2M8H6S7"/>
<accession>A0A2M8H6S7</accession>